<dbReference type="AlphaFoldDB" id="A0A915J8G8"/>
<dbReference type="Proteomes" id="UP000887565">
    <property type="component" value="Unplaced"/>
</dbReference>
<sequence length="129" mass="14568">MSYKGCTRPSSIETYMLSNDRSANVSASEVHNPKPSDLSELAAATLLGNLSHLQSYLEDYSWLPGCVFWEIQYGTTPDANPARALTLCYLAEVMFMKGFISNRIRTKQEQRLSANAKYRMQKPNLPLKQ</sequence>
<accession>A0A915J8G8</accession>
<name>A0A915J8G8_ROMCU</name>
<protein>
    <submittedName>
        <fullName evidence="2">Uncharacterized protein</fullName>
    </submittedName>
</protein>
<dbReference type="WBParaSite" id="nRc.2.0.1.t22048-RA">
    <property type="protein sequence ID" value="nRc.2.0.1.t22048-RA"/>
    <property type="gene ID" value="nRc.2.0.1.g22048"/>
</dbReference>
<keyword evidence="1" id="KW-1185">Reference proteome</keyword>
<evidence type="ECO:0000313" key="2">
    <source>
        <dbReference type="WBParaSite" id="nRc.2.0.1.t22048-RA"/>
    </source>
</evidence>
<reference evidence="2" key="1">
    <citation type="submission" date="2022-11" db="UniProtKB">
        <authorList>
            <consortium name="WormBaseParasite"/>
        </authorList>
    </citation>
    <scope>IDENTIFICATION</scope>
</reference>
<proteinExistence type="predicted"/>
<organism evidence="1 2">
    <name type="scientific">Romanomermis culicivorax</name>
    <name type="common">Nematode worm</name>
    <dbReference type="NCBI Taxonomy" id="13658"/>
    <lineage>
        <taxon>Eukaryota</taxon>
        <taxon>Metazoa</taxon>
        <taxon>Ecdysozoa</taxon>
        <taxon>Nematoda</taxon>
        <taxon>Enoplea</taxon>
        <taxon>Dorylaimia</taxon>
        <taxon>Mermithida</taxon>
        <taxon>Mermithoidea</taxon>
        <taxon>Mermithidae</taxon>
        <taxon>Romanomermis</taxon>
    </lineage>
</organism>
<evidence type="ECO:0000313" key="1">
    <source>
        <dbReference type="Proteomes" id="UP000887565"/>
    </source>
</evidence>